<protein>
    <submittedName>
        <fullName evidence="8">Formate transporter</fullName>
    </submittedName>
</protein>
<sequence length="285" mass="30108">MDYKKPAEVVALMIQSGTDKGRLGTTDLFVRGALSGMLLGIGTTLAVTGSTQTGIPIVGALLFPICFVVVVLMGLELVTGSFALLPAAYFHKSLSIGSLLRNLMIVYSANLFGALLYVFLFWASLTSFGQTSGSPLIPAIVKIAEAKTTGYGQLGGAGIATAFTKGILCNWMVTMGVVLALTSSSTIGKIIAAWIPVFMFFAQGFEHAVVNMFLIPAGMLFGAKVTLSDWWVYNQIPVTLGNIAGALLFTAAALYITYGRENKPAASSTTRSQTPKAIVPEQQMV</sequence>
<feature type="compositionally biased region" description="Polar residues" evidence="6">
    <location>
        <begin position="265"/>
        <end position="275"/>
    </location>
</feature>
<evidence type="ECO:0000256" key="5">
    <source>
        <dbReference type="ARBA" id="ARBA00049660"/>
    </source>
</evidence>
<dbReference type="Gene3D" id="1.20.1080.10">
    <property type="entry name" value="Glycerol uptake facilitator protein"/>
    <property type="match status" value="1"/>
</dbReference>
<name>A0A1A9IAC9_9BACT</name>
<dbReference type="InterPro" id="IPR000292">
    <property type="entry name" value="For/NO2_transpt"/>
</dbReference>
<comment type="subcellular location">
    <subcellularLocation>
        <location evidence="1">Membrane</location>
        <topology evidence="1">Multi-pass membrane protein</topology>
    </subcellularLocation>
</comment>
<evidence type="ECO:0000313" key="8">
    <source>
        <dbReference type="EMBL" id="ANH83631.1"/>
    </source>
</evidence>
<feature type="transmembrane region" description="Helical" evidence="7">
    <location>
        <begin position="239"/>
        <end position="258"/>
    </location>
</feature>
<dbReference type="PANTHER" id="PTHR30520:SF6">
    <property type="entry name" value="FORMATE_NITRATE FAMILY TRANSPORTER (EUROFUNG)"/>
    <property type="match status" value="1"/>
</dbReference>
<dbReference type="OrthoDB" id="9786493at2"/>
<gene>
    <name evidence="8" type="ORF">A8C56_01225</name>
</gene>
<keyword evidence="9" id="KW-1185">Reference proteome</keyword>
<reference evidence="8 9" key="1">
    <citation type="submission" date="2016-05" db="EMBL/GenBank/DDBJ databases">
        <title>Niabella ginsenosidivorans BS26 whole genome sequencing.</title>
        <authorList>
            <person name="Im W.T."/>
            <person name="Siddiqi M.Z."/>
        </authorList>
    </citation>
    <scope>NUCLEOTIDE SEQUENCE [LARGE SCALE GENOMIC DNA]</scope>
    <source>
        <strain evidence="8 9">BS26</strain>
    </source>
</reference>
<feature type="transmembrane region" description="Helical" evidence="7">
    <location>
        <begin position="102"/>
        <end position="125"/>
    </location>
</feature>
<accession>A0A1A9IAC9</accession>
<dbReference type="Proteomes" id="UP000077667">
    <property type="component" value="Chromosome"/>
</dbReference>
<evidence type="ECO:0000256" key="6">
    <source>
        <dbReference type="SAM" id="MobiDB-lite"/>
    </source>
</evidence>
<keyword evidence="3 7" id="KW-1133">Transmembrane helix</keyword>
<dbReference type="KEGG" id="nia:A8C56_01225"/>
<evidence type="ECO:0000313" key="9">
    <source>
        <dbReference type="Proteomes" id="UP000077667"/>
    </source>
</evidence>
<feature type="transmembrane region" description="Helical" evidence="7">
    <location>
        <begin position="61"/>
        <end position="90"/>
    </location>
</feature>
<comment type="similarity">
    <text evidence="5">Belongs to the FNT transporter (TC 1.A.16) family.</text>
</comment>
<dbReference type="PANTHER" id="PTHR30520">
    <property type="entry name" value="FORMATE TRANSPORTER-RELATED"/>
    <property type="match status" value="1"/>
</dbReference>
<evidence type="ECO:0000256" key="7">
    <source>
        <dbReference type="SAM" id="Phobius"/>
    </source>
</evidence>
<dbReference type="RefSeq" id="WP_067761446.1">
    <property type="nucleotide sequence ID" value="NZ_CP015772.1"/>
</dbReference>
<dbReference type="STRING" id="1176587.A8C56_01225"/>
<keyword evidence="4 7" id="KW-0472">Membrane</keyword>
<dbReference type="InterPro" id="IPR023271">
    <property type="entry name" value="Aquaporin-like"/>
</dbReference>
<evidence type="ECO:0000256" key="1">
    <source>
        <dbReference type="ARBA" id="ARBA00004141"/>
    </source>
</evidence>
<dbReference type="GO" id="GO:0005886">
    <property type="term" value="C:plasma membrane"/>
    <property type="evidence" value="ECO:0007669"/>
    <property type="project" value="TreeGrafter"/>
</dbReference>
<evidence type="ECO:0000256" key="3">
    <source>
        <dbReference type="ARBA" id="ARBA00022989"/>
    </source>
</evidence>
<proteinExistence type="inferred from homology"/>
<evidence type="ECO:0000256" key="4">
    <source>
        <dbReference type="ARBA" id="ARBA00023136"/>
    </source>
</evidence>
<dbReference type="GO" id="GO:0015499">
    <property type="term" value="F:formate transmembrane transporter activity"/>
    <property type="evidence" value="ECO:0007669"/>
    <property type="project" value="TreeGrafter"/>
</dbReference>
<feature type="region of interest" description="Disordered" evidence="6">
    <location>
        <begin position="264"/>
        <end position="285"/>
    </location>
</feature>
<dbReference type="AlphaFoldDB" id="A0A1A9IAC9"/>
<dbReference type="EMBL" id="CP015772">
    <property type="protein sequence ID" value="ANH83631.1"/>
    <property type="molecule type" value="Genomic_DNA"/>
</dbReference>
<dbReference type="Pfam" id="PF01226">
    <property type="entry name" value="Form_Nir_trans"/>
    <property type="match status" value="1"/>
</dbReference>
<evidence type="ECO:0000256" key="2">
    <source>
        <dbReference type="ARBA" id="ARBA00022692"/>
    </source>
</evidence>
<feature type="transmembrane region" description="Helical" evidence="7">
    <location>
        <begin position="28"/>
        <end position="49"/>
    </location>
</feature>
<keyword evidence="2 7" id="KW-0812">Transmembrane</keyword>
<organism evidence="8 9">
    <name type="scientific">Niabella ginsenosidivorans</name>
    <dbReference type="NCBI Taxonomy" id="1176587"/>
    <lineage>
        <taxon>Bacteria</taxon>
        <taxon>Pseudomonadati</taxon>
        <taxon>Bacteroidota</taxon>
        <taxon>Chitinophagia</taxon>
        <taxon>Chitinophagales</taxon>
        <taxon>Chitinophagaceae</taxon>
        <taxon>Niabella</taxon>
    </lineage>
</organism>